<dbReference type="SMART" id="SM00342">
    <property type="entry name" value="HTH_ARAC"/>
    <property type="match status" value="1"/>
</dbReference>
<keyword evidence="2" id="KW-0238">DNA-binding</keyword>
<dbReference type="InterPro" id="IPR018062">
    <property type="entry name" value="HTH_AraC-typ_CS"/>
</dbReference>
<dbReference type="Pfam" id="PF12833">
    <property type="entry name" value="HTH_18"/>
    <property type="match status" value="1"/>
</dbReference>
<reference evidence="7" key="1">
    <citation type="journal article" date="2019" name="Int. J. Syst. Evol. Microbiol.">
        <title>The Global Catalogue of Microorganisms (GCM) 10K type strain sequencing project: providing services to taxonomists for standard genome sequencing and annotation.</title>
        <authorList>
            <consortium name="The Broad Institute Genomics Platform"/>
            <consortium name="The Broad Institute Genome Sequencing Center for Infectious Disease"/>
            <person name="Wu L."/>
            <person name="Ma J."/>
        </authorList>
    </citation>
    <scope>NUCLEOTIDE SEQUENCE [LARGE SCALE GENOMIC DNA]</scope>
    <source>
        <strain evidence="7">CCM 8391</strain>
    </source>
</reference>
<evidence type="ECO:0000256" key="2">
    <source>
        <dbReference type="ARBA" id="ARBA00023125"/>
    </source>
</evidence>
<feature type="compositionally biased region" description="Low complexity" evidence="4">
    <location>
        <begin position="244"/>
        <end position="253"/>
    </location>
</feature>
<feature type="region of interest" description="Disordered" evidence="4">
    <location>
        <begin position="234"/>
        <end position="263"/>
    </location>
</feature>
<sequence length="263" mass="28404">MRTAPAGPPPACAAPRSCFRIAPSASTGAADAAQFALKVPRADLEGQLAELARRPVADPIDFDLVMNLTTPAGKGLLRCIDFVRTEWDEGGILTRNADSRRHLEAMILTNLLAAATGPHQRLLQEATDTPTPAALRRALDYIHGHVRDLPTLADLTAAAGVGARTLQLQFLRNLGCTPLRYLRDLRLRSARAELLHPRSADLMVSEVATDWGFYNFGRFASLYRSVYGEPPSETLRRALGDGGPTADAPGGRRPAQRTAAAHR</sequence>
<dbReference type="RefSeq" id="WP_379584596.1">
    <property type="nucleotide sequence ID" value="NZ_JBHSQW010000023.1"/>
</dbReference>
<dbReference type="PANTHER" id="PTHR46796">
    <property type="entry name" value="HTH-TYPE TRANSCRIPTIONAL ACTIVATOR RHAS-RELATED"/>
    <property type="match status" value="1"/>
</dbReference>
<comment type="caution">
    <text evidence="6">The sequence shown here is derived from an EMBL/GenBank/DDBJ whole genome shotgun (WGS) entry which is preliminary data.</text>
</comment>
<gene>
    <name evidence="6" type="ORF">ACFQE5_10165</name>
</gene>
<accession>A0ABW1J181</accession>
<dbReference type="InterPro" id="IPR050204">
    <property type="entry name" value="AraC_XylS_family_regulators"/>
</dbReference>
<evidence type="ECO:0000259" key="5">
    <source>
        <dbReference type="PROSITE" id="PS01124"/>
    </source>
</evidence>
<keyword evidence="1" id="KW-0805">Transcription regulation</keyword>
<dbReference type="EMBL" id="JBHSQW010000023">
    <property type="protein sequence ID" value="MFC5994574.1"/>
    <property type="molecule type" value="Genomic_DNA"/>
</dbReference>
<keyword evidence="7" id="KW-1185">Reference proteome</keyword>
<evidence type="ECO:0000256" key="1">
    <source>
        <dbReference type="ARBA" id="ARBA00023015"/>
    </source>
</evidence>
<dbReference type="PROSITE" id="PS00041">
    <property type="entry name" value="HTH_ARAC_FAMILY_1"/>
    <property type="match status" value="1"/>
</dbReference>
<proteinExistence type="predicted"/>
<dbReference type="SUPFAM" id="SSF46689">
    <property type="entry name" value="Homeodomain-like"/>
    <property type="match status" value="2"/>
</dbReference>
<organism evidence="6 7">
    <name type="scientific">Pseudonocardia hispaniensis</name>
    <dbReference type="NCBI Taxonomy" id="904933"/>
    <lineage>
        <taxon>Bacteria</taxon>
        <taxon>Bacillati</taxon>
        <taxon>Actinomycetota</taxon>
        <taxon>Actinomycetes</taxon>
        <taxon>Pseudonocardiales</taxon>
        <taxon>Pseudonocardiaceae</taxon>
        <taxon>Pseudonocardia</taxon>
    </lineage>
</organism>
<dbReference type="InterPro" id="IPR035418">
    <property type="entry name" value="AraC-bd_2"/>
</dbReference>
<name>A0ABW1J181_9PSEU</name>
<evidence type="ECO:0000256" key="4">
    <source>
        <dbReference type="SAM" id="MobiDB-lite"/>
    </source>
</evidence>
<dbReference type="Proteomes" id="UP001596302">
    <property type="component" value="Unassembled WGS sequence"/>
</dbReference>
<dbReference type="InterPro" id="IPR009057">
    <property type="entry name" value="Homeodomain-like_sf"/>
</dbReference>
<dbReference type="Pfam" id="PF14525">
    <property type="entry name" value="AraC_binding_2"/>
    <property type="match status" value="1"/>
</dbReference>
<keyword evidence="3" id="KW-0804">Transcription</keyword>
<evidence type="ECO:0000256" key="3">
    <source>
        <dbReference type="ARBA" id="ARBA00023163"/>
    </source>
</evidence>
<protein>
    <submittedName>
        <fullName evidence="6">AraC family transcriptional regulator</fullName>
    </submittedName>
</protein>
<evidence type="ECO:0000313" key="6">
    <source>
        <dbReference type="EMBL" id="MFC5994574.1"/>
    </source>
</evidence>
<dbReference type="PROSITE" id="PS01124">
    <property type="entry name" value="HTH_ARAC_FAMILY_2"/>
    <property type="match status" value="1"/>
</dbReference>
<evidence type="ECO:0000313" key="7">
    <source>
        <dbReference type="Proteomes" id="UP001596302"/>
    </source>
</evidence>
<dbReference type="Gene3D" id="1.10.10.60">
    <property type="entry name" value="Homeodomain-like"/>
    <property type="match status" value="1"/>
</dbReference>
<dbReference type="InterPro" id="IPR018060">
    <property type="entry name" value="HTH_AraC"/>
</dbReference>
<feature type="domain" description="HTH araC/xylS-type" evidence="5">
    <location>
        <begin position="136"/>
        <end position="237"/>
    </location>
</feature>